<gene>
    <name evidence="10" type="ORF">FC36_GL001268</name>
</gene>
<dbReference type="EMBL" id="AZFH01000027">
    <property type="protein sequence ID" value="KRL82043.1"/>
    <property type="molecule type" value="Genomic_DNA"/>
</dbReference>
<accession>A0A0R1TXZ7</accession>
<dbReference type="GO" id="GO:0030246">
    <property type="term" value="F:carbohydrate binding"/>
    <property type="evidence" value="ECO:0007669"/>
    <property type="project" value="InterPro"/>
</dbReference>
<comment type="catalytic activity">
    <reaction evidence="1">
        <text>alpha-D-glucose = beta-D-glucose</text>
        <dbReference type="Rhea" id="RHEA:10264"/>
        <dbReference type="ChEBI" id="CHEBI:15903"/>
        <dbReference type="ChEBI" id="CHEBI:17925"/>
        <dbReference type="EC" id="5.1.3.3"/>
    </reaction>
</comment>
<dbReference type="GO" id="GO:0005737">
    <property type="term" value="C:cytoplasm"/>
    <property type="evidence" value="ECO:0007669"/>
    <property type="project" value="TreeGrafter"/>
</dbReference>
<evidence type="ECO:0000256" key="3">
    <source>
        <dbReference type="ARBA" id="ARBA00006206"/>
    </source>
</evidence>
<dbReference type="InterPro" id="IPR011013">
    <property type="entry name" value="Gal_mutarotase_sf_dom"/>
</dbReference>
<evidence type="ECO:0000256" key="4">
    <source>
        <dbReference type="ARBA" id="ARBA00023235"/>
    </source>
</evidence>
<dbReference type="OrthoDB" id="9779408at2"/>
<name>A0A0R1TXZ7_9LACO</name>
<dbReference type="PIRSF" id="PIRSF005096">
    <property type="entry name" value="GALM"/>
    <property type="match status" value="1"/>
</dbReference>
<comment type="similarity">
    <text evidence="3 6">Belongs to the aldose epimerase family.</text>
</comment>
<dbReference type="InterPro" id="IPR047215">
    <property type="entry name" value="Galactose_mutarotase-like"/>
</dbReference>
<feature type="active site" description="Proton donor" evidence="7">
    <location>
        <position position="180"/>
    </location>
</feature>
<keyword evidence="4 6" id="KW-0413">Isomerase</keyword>
<evidence type="ECO:0000256" key="5">
    <source>
        <dbReference type="ARBA" id="ARBA00023277"/>
    </source>
</evidence>
<evidence type="ECO:0000256" key="8">
    <source>
        <dbReference type="PIRSR" id="PIRSR005096-2"/>
    </source>
</evidence>
<comment type="function">
    <text evidence="6">Catalyzes the interconversion of alpha and beta anomers of maltose.</text>
</comment>
<dbReference type="PANTHER" id="PTHR10091:SF0">
    <property type="entry name" value="GALACTOSE MUTAROTASE"/>
    <property type="match status" value="1"/>
</dbReference>
<evidence type="ECO:0000313" key="10">
    <source>
        <dbReference type="EMBL" id="KRL82043.1"/>
    </source>
</evidence>
<comment type="caution">
    <text evidence="10">The sequence shown here is derived from an EMBL/GenBank/DDBJ whole genome shotgun (WGS) entry which is preliminary data.</text>
</comment>
<feature type="binding site" evidence="8">
    <location>
        <position position="243"/>
    </location>
    <ligand>
        <name>beta-D-galactose</name>
        <dbReference type="ChEBI" id="CHEBI:27667"/>
    </ligand>
</feature>
<comment type="catalytic activity">
    <reaction evidence="6">
        <text>alpha-maltose = beta-maltose</text>
        <dbReference type="Rhea" id="RHEA:21228"/>
        <dbReference type="ChEBI" id="CHEBI:18147"/>
        <dbReference type="ChEBI" id="CHEBI:18167"/>
        <dbReference type="EC" id="5.1.3.21"/>
    </reaction>
</comment>
<dbReference type="RefSeq" id="WP_023859690.1">
    <property type="nucleotide sequence ID" value="NZ_AZFH01000027.1"/>
</dbReference>
<dbReference type="InterPro" id="IPR018052">
    <property type="entry name" value="Ald1_epimerase_CS"/>
</dbReference>
<dbReference type="GO" id="GO:0050558">
    <property type="term" value="F:maltose epimerase activity"/>
    <property type="evidence" value="ECO:0007669"/>
    <property type="project" value="UniProtKB-EC"/>
</dbReference>
<dbReference type="UniPathway" id="UPA00242"/>
<dbReference type="PANTHER" id="PTHR10091">
    <property type="entry name" value="ALDOSE-1-EPIMERASE"/>
    <property type="match status" value="1"/>
</dbReference>
<dbReference type="AlphaFoldDB" id="A0A0R1TXZ7"/>
<dbReference type="InterPro" id="IPR014718">
    <property type="entry name" value="GH-type_carb-bd"/>
</dbReference>
<dbReference type="InterPro" id="IPR008183">
    <property type="entry name" value="Aldose_1/G6P_1-epimerase"/>
</dbReference>
<dbReference type="EC" id="5.1.3.21" evidence="6"/>
<dbReference type="GO" id="GO:0006006">
    <property type="term" value="P:glucose metabolic process"/>
    <property type="evidence" value="ECO:0007669"/>
    <property type="project" value="TreeGrafter"/>
</dbReference>
<protein>
    <recommendedName>
        <fullName evidence="6">Maltose epimerase</fullName>
        <ecNumber evidence="6">5.1.3.21</ecNumber>
    </recommendedName>
</protein>
<dbReference type="STRING" id="1423740.FC36_GL001268"/>
<dbReference type="CDD" id="cd09019">
    <property type="entry name" value="galactose_mutarotase_like"/>
    <property type="match status" value="1"/>
</dbReference>
<sequence length="349" mass="38787">MEINRTETEHYQGHLVTKINLVNDNGVEISCLTMGATWNEFLVPTATGSKKNLLLSFDSVEGYYSNGLCTAQIIGRVAGRIKDGKFKIGDRQYQVPQNENGNTLHGGPTGFNSYNWNYTTSRNEDSASVIFQHPIKEKEDGFPGDMLATVIYTLDNQNRVTITFSAMAEGNDTLFNPTNHVYFNLSDRSDLATHSLYLKANEVLEVDDELIPTGRVKEVTDTPFDFRKMTNLQVAIAQNHGFDDTFVVDGQGLKAAPIAILKDDESGDQVTIHSDRNGLVMYTMHEIQPGVYYSRDHGAEGKAGEGVALEAQTLPDAINHENFGNIVLPRGSKQSYRISYTYDNTLPKE</sequence>
<dbReference type="PATRIC" id="fig|1423740.3.peg.1367"/>
<reference evidence="10 11" key="1">
    <citation type="journal article" date="2015" name="Genome Announc.">
        <title>Expanding the biotechnology potential of lactobacilli through comparative genomics of 213 strains and associated genera.</title>
        <authorList>
            <person name="Sun Z."/>
            <person name="Harris H.M."/>
            <person name="McCann A."/>
            <person name="Guo C."/>
            <person name="Argimon S."/>
            <person name="Zhang W."/>
            <person name="Yang X."/>
            <person name="Jeffery I.B."/>
            <person name="Cooney J.C."/>
            <person name="Kagawa T.F."/>
            <person name="Liu W."/>
            <person name="Song Y."/>
            <person name="Salvetti E."/>
            <person name="Wrobel A."/>
            <person name="Rasinkangas P."/>
            <person name="Parkhill J."/>
            <person name="Rea M.C."/>
            <person name="O'Sullivan O."/>
            <person name="Ritari J."/>
            <person name="Douillard F.P."/>
            <person name="Paul Ross R."/>
            <person name="Yang R."/>
            <person name="Briner A.E."/>
            <person name="Felis G.E."/>
            <person name="de Vos W.M."/>
            <person name="Barrangou R."/>
            <person name="Klaenhammer T.R."/>
            <person name="Caufield P.W."/>
            <person name="Cui Y."/>
            <person name="Zhang H."/>
            <person name="O'Toole P.W."/>
        </authorList>
    </citation>
    <scope>NUCLEOTIDE SEQUENCE [LARGE SCALE GENOMIC DNA]</scope>
    <source>
        <strain evidence="10 11">DSM 15833</strain>
    </source>
</reference>
<evidence type="ECO:0000313" key="11">
    <source>
        <dbReference type="Proteomes" id="UP000051048"/>
    </source>
</evidence>
<dbReference type="Proteomes" id="UP000051048">
    <property type="component" value="Unassembled WGS sequence"/>
</dbReference>
<dbReference type="GO" id="GO:0033499">
    <property type="term" value="P:galactose catabolic process via UDP-galactose, Leloir pathway"/>
    <property type="evidence" value="ECO:0007669"/>
    <property type="project" value="TreeGrafter"/>
</dbReference>
<feature type="active site" description="Proton acceptor" evidence="7">
    <location>
        <position position="310"/>
    </location>
</feature>
<dbReference type="InterPro" id="IPR015443">
    <property type="entry name" value="Aldose_1-epimerase"/>
</dbReference>
<comment type="pathway">
    <text evidence="2 6">Carbohydrate metabolism; hexose metabolism.</text>
</comment>
<evidence type="ECO:0000256" key="1">
    <source>
        <dbReference type="ARBA" id="ARBA00001614"/>
    </source>
</evidence>
<dbReference type="PROSITE" id="PS00545">
    <property type="entry name" value="ALDOSE_1_EPIMERASE"/>
    <property type="match status" value="1"/>
</dbReference>
<dbReference type="GO" id="GO:0004034">
    <property type="term" value="F:aldose 1-epimerase activity"/>
    <property type="evidence" value="ECO:0007669"/>
    <property type="project" value="UniProtKB-EC"/>
</dbReference>
<proteinExistence type="inferred from homology"/>
<evidence type="ECO:0000256" key="7">
    <source>
        <dbReference type="PIRSR" id="PIRSR005096-1"/>
    </source>
</evidence>
<dbReference type="Pfam" id="PF01263">
    <property type="entry name" value="Aldose_epim"/>
    <property type="match status" value="1"/>
</dbReference>
<feature type="binding site" evidence="9">
    <location>
        <begin position="180"/>
        <end position="182"/>
    </location>
    <ligand>
        <name>beta-D-galactose</name>
        <dbReference type="ChEBI" id="CHEBI:27667"/>
    </ligand>
</feature>
<evidence type="ECO:0000256" key="2">
    <source>
        <dbReference type="ARBA" id="ARBA00005028"/>
    </source>
</evidence>
<evidence type="ECO:0000256" key="9">
    <source>
        <dbReference type="PIRSR" id="PIRSR005096-3"/>
    </source>
</evidence>
<keyword evidence="5 6" id="KW-0119">Carbohydrate metabolism</keyword>
<dbReference type="SUPFAM" id="SSF74650">
    <property type="entry name" value="Galactose mutarotase-like"/>
    <property type="match status" value="1"/>
</dbReference>
<dbReference type="Gene3D" id="2.70.98.10">
    <property type="match status" value="1"/>
</dbReference>
<evidence type="ECO:0000256" key="6">
    <source>
        <dbReference type="PIRNR" id="PIRNR005096"/>
    </source>
</evidence>
<organism evidence="10 11">
    <name type="scientific">Ligilactobacillus equi DSM 15833 = JCM 10991</name>
    <dbReference type="NCBI Taxonomy" id="1423740"/>
    <lineage>
        <taxon>Bacteria</taxon>
        <taxon>Bacillati</taxon>
        <taxon>Bacillota</taxon>
        <taxon>Bacilli</taxon>
        <taxon>Lactobacillales</taxon>
        <taxon>Lactobacillaceae</taxon>
        <taxon>Ligilactobacillus</taxon>
    </lineage>
</organism>